<dbReference type="SUPFAM" id="SSF63825">
    <property type="entry name" value="YWTD domain"/>
    <property type="match status" value="1"/>
</dbReference>
<keyword evidence="3" id="KW-1185">Reference proteome</keyword>
<dbReference type="NCBIfam" id="TIGR03032">
    <property type="entry name" value="TIGR03032 family protein"/>
    <property type="match status" value="1"/>
</dbReference>
<dbReference type="EMBL" id="JADEXN010000241">
    <property type="protein sequence ID" value="MBE9041749.1"/>
    <property type="molecule type" value="Genomic_DNA"/>
</dbReference>
<accession>A0A928VWT0</accession>
<name>A0A928VWT0_9CYAN</name>
<evidence type="ECO:0000313" key="3">
    <source>
        <dbReference type="Proteomes" id="UP000621799"/>
    </source>
</evidence>
<organism evidence="2 3">
    <name type="scientific">Zarconia navalis LEGE 11467</name>
    <dbReference type="NCBI Taxonomy" id="1828826"/>
    <lineage>
        <taxon>Bacteria</taxon>
        <taxon>Bacillati</taxon>
        <taxon>Cyanobacteriota</taxon>
        <taxon>Cyanophyceae</taxon>
        <taxon>Oscillatoriophycideae</taxon>
        <taxon>Oscillatoriales</taxon>
        <taxon>Oscillatoriales incertae sedis</taxon>
        <taxon>Zarconia</taxon>
        <taxon>Zarconia navalis</taxon>
    </lineage>
</organism>
<sequence>MRSVHTSNFPNLLKQLGISLVVSTYQAGKLILLRAEENSINTHFKVFDRAMGLAVDREKMAIGTAYQLWELRNIPAVADKLEPPGKHDACYLPRSIRITGDIDVHEIAYASERLWFVNTRFSCLCTLDRNHSFVPRWKPPFITAYDLRDRCHLNGLGLRENRPKYVTALGETDTPNGWRENKASGGILMDIDTSEIIARNLSMPHSPRWYRDKLWVLESGKGSLATVDLATGNVTTVTELPGFTRGLDFYGNIAFIGLSQVRETATFSGLPITQKASDRICGVWVVNIDTGETIAFLKFEDAVQEIFSVRVLPGIMFPEVIDWDKDLMASSYVLPDEALAQVVPMSQEGE</sequence>
<reference evidence="2" key="1">
    <citation type="submission" date="2020-10" db="EMBL/GenBank/DDBJ databases">
        <authorList>
            <person name="Castelo-Branco R."/>
            <person name="Eusebio N."/>
            <person name="Adriana R."/>
            <person name="Vieira A."/>
            <person name="Brugerolle De Fraissinette N."/>
            <person name="Rezende De Castro R."/>
            <person name="Schneider M.P."/>
            <person name="Vasconcelos V."/>
            <person name="Leao P.N."/>
        </authorList>
    </citation>
    <scope>NUCLEOTIDE SEQUENCE</scope>
    <source>
        <strain evidence="2">LEGE 11467</strain>
    </source>
</reference>
<evidence type="ECO:0000313" key="2">
    <source>
        <dbReference type="EMBL" id="MBE9041749.1"/>
    </source>
</evidence>
<dbReference type="Pfam" id="PF16261">
    <property type="entry name" value="DUF4915"/>
    <property type="match status" value="1"/>
</dbReference>
<dbReference type="Proteomes" id="UP000621799">
    <property type="component" value="Unassembled WGS sequence"/>
</dbReference>
<proteinExistence type="predicted"/>
<comment type="caution">
    <text evidence="2">The sequence shown here is derived from an EMBL/GenBank/DDBJ whole genome shotgun (WGS) entry which is preliminary data.</text>
</comment>
<evidence type="ECO:0000259" key="1">
    <source>
        <dbReference type="Pfam" id="PF16261"/>
    </source>
</evidence>
<dbReference type="InterPro" id="IPR017481">
    <property type="entry name" value="CHP03032"/>
</dbReference>
<dbReference type="AlphaFoldDB" id="A0A928VWT0"/>
<feature type="domain" description="Conserved hypothetical protein CHP03032" evidence="1">
    <location>
        <begin position="8"/>
        <end position="321"/>
    </location>
</feature>
<gene>
    <name evidence="2" type="ORF">IQ235_13265</name>
</gene>
<protein>
    <submittedName>
        <fullName evidence="2">TIGR03032 family protein</fullName>
    </submittedName>
</protein>